<sequence>MSEQLISKKELLELMDISYGQLYRWKRKKLIPEEWFIRKSVSTGQETYFPKDKIIERIQTIIELKDELSLDDLAYRFSNNKKDIKLTREYIKNFVSEEIVINFENIIEVEDIYGENNIFALLIFKNLIELGSLSLAEIREIVILANKDYEKIDNRDYYLIVKRKLGVCYYYVMVDDISLFDKDNGVELAKINLNSIIEEIKKIGL</sequence>
<dbReference type="InterPro" id="IPR025063">
    <property type="entry name" value="DUF4004"/>
</dbReference>
<keyword evidence="2" id="KW-1185">Reference proteome</keyword>
<gene>
    <name evidence="1" type="ORF">BEN51_06750</name>
</gene>
<dbReference type="AlphaFoldDB" id="A0A343JCD0"/>
<name>A0A343JCD0_9CLOT</name>
<dbReference type="KEGG" id="cia:BEN51_06750"/>
<evidence type="ECO:0000313" key="1">
    <source>
        <dbReference type="EMBL" id="ASW43188.1"/>
    </source>
</evidence>
<dbReference type="Proteomes" id="UP000264883">
    <property type="component" value="Chromosome"/>
</dbReference>
<dbReference type="RefSeq" id="WP_119865324.1">
    <property type="nucleotide sequence ID" value="NZ_CP016786.1"/>
</dbReference>
<proteinExistence type="predicted"/>
<protein>
    <recommendedName>
        <fullName evidence="3">DUF4004 domain-containing protein</fullName>
    </recommendedName>
</protein>
<evidence type="ECO:0000313" key="2">
    <source>
        <dbReference type="Proteomes" id="UP000264883"/>
    </source>
</evidence>
<reference evidence="1 2" key="1">
    <citation type="submission" date="2016-08" db="EMBL/GenBank/DDBJ databases">
        <title>Complete Genome Sequence Of The Indigo Reducing Clostridium isatidis DSM15098.</title>
        <authorList>
            <person name="Little G.T."/>
            <person name="Minton N.P."/>
        </authorList>
    </citation>
    <scope>NUCLEOTIDE SEQUENCE [LARGE SCALE GENOMIC DNA]</scope>
    <source>
        <strain evidence="1 2">DSM 15098</strain>
    </source>
</reference>
<dbReference type="Pfam" id="PF13171">
    <property type="entry name" value="DUF4004"/>
    <property type="match status" value="1"/>
</dbReference>
<dbReference type="EMBL" id="CP016786">
    <property type="protein sequence ID" value="ASW43188.1"/>
    <property type="molecule type" value="Genomic_DNA"/>
</dbReference>
<accession>A0A343JCD0</accession>
<organism evidence="1 2">
    <name type="scientific">Clostridium isatidis</name>
    <dbReference type="NCBI Taxonomy" id="182773"/>
    <lineage>
        <taxon>Bacteria</taxon>
        <taxon>Bacillati</taxon>
        <taxon>Bacillota</taxon>
        <taxon>Clostridia</taxon>
        <taxon>Eubacteriales</taxon>
        <taxon>Clostridiaceae</taxon>
        <taxon>Clostridium</taxon>
    </lineage>
</organism>
<evidence type="ECO:0008006" key="3">
    <source>
        <dbReference type="Google" id="ProtNLM"/>
    </source>
</evidence>
<dbReference type="OrthoDB" id="1648298at2"/>